<dbReference type="HAMAP" id="MF_00283">
    <property type="entry name" value="Phe_tRNA_synth_beta1"/>
    <property type="match status" value="1"/>
</dbReference>
<dbReference type="SMART" id="SM00874">
    <property type="entry name" value="B5"/>
    <property type="match status" value="1"/>
</dbReference>
<evidence type="ECO:0000256" key="10">
    <source>
        <dbReference type="ARBA" id="ARBA00022842"/>
    </source>
</evidence>
<dbReference type="InterPro" id="IPR020825">
    <property type="entry name" value="Phe-tRNA_synthase-like_B3/B4"/>
</dbReference>
<dbReference type="InterPro" id="IPR005146">
    <property type="entry name" value="B3/B4_tRNA-bd"/>
</dbReference>
<dbReference type="NCBIfam" id="TIGR00472">
    <property type="entry name" value="pheT_bact"/>
    <property type="match status" value="1"/>
</dbReference>
<feature type="binding site" evidence="15">
    <location>
        <position position="454"/>
    </location>
    <ligand>
        <name>Mg(2+)</name>
        <dbReference type="ChEBI" id="CHEBI:18420"/>
        <note>shared with alpha subunit</note>
    </ligand>
</feature>
<dbReference type="CDD" id="cd00769">
    <property type="entry name" value="PheRS_beta_core"/>
    <property type="match status" value="1"/>
</dbReference>
<dbReference type="SUPFAM" id="SSF46955">
    <property type="entry name" value="Putative DNA-binding domain"/>
    <property type="match status" value="1"/>
</dbReference>
<evidence type="ECO:0000256" key="2">
    <source>
        <dbReference type="ARBA" id="ARBA00008653"/>
    </source>
</evidence>
<evidence type="ECO:0000256" key="11">
    <source>
        <dbReference type="ARBA" id="ARBA00022884"/>
    </source>
</evidence>
<dbReference type="Pfam" id="PF17759">
    <property type="entry name" value="tRNA_synthFbeta"/>
    <property type="match status" value="1"/>
</dbReference>
<evidence type="ECO:0000256" key="15">
    <source>
        <dbReference type="HAMAP-Rule" id="MF_00283"/>
    </source>
</evidence>
<name>A0ABS9CWG7_9RHOB</name>
<keyword evidence="9 15" id="KW-0067">ATP-binding</keyword>
<dbReference type="NCBIfam" id="NF045760">
    <property type="entry name" value="YtpR"/>
    <property type="match status" value="1"/>
</dbReference>
<evidence type="ECO:0000256" key="8">
    <source>
        <dbReference type="ARBA" id="ARBA00022741"/>
    </source>
</evidence>
<dbReference type="Pfam" id="PF01588">
    <property type="entry name" value="tRNA_bind"/>
    <property type="match status" value="1"/>
</dbReference>
<dbReference type="SUPFAM" id="SSF56037">
    <property type="entry name" value="PheT/TilS domain"/>
    <property type="match status" value="1"/>
</dbReference>
<dbReference type="PANTHER" id="PTHR10947:SF0">
    <property type="entry name" value="PHENYLALANINE--TRNA LIGASE BETA SUBUNIT"/>
    <property type="match status" value="1"/>
</dbReference>
<dbReference type="Gene3D" id="3.30.70.380">
    <property type="entry name" value="Ferrodoxin-fold anticodon-binding domain"/>
    <property type="match status" value="1"/>
</dbReference>
<evidence type="ECO:0000256" key="3">
    <source>
        <dbReference type="ARBA" id="ARBA00011209"/>
    </source>
</evidence>
<evidence type="ECO:0000256" key="5">
    <source>
        <dbReference type="ARBA" id="ARBA00022555"/>
    </source>
</evidence>
<evidence type="ECO:0000256" key="1">
    <source>
        <dbReference type="ARBA" id="ARBA00004496"/>
    </source>
</evidence>
<proteinExistence type="inferred from homology"/>
<dbReference type="InterPro" id="IPR033714">
    <property type="entry name" value="tRNA_bind_bactPheRS"/>
</dbReference>
<evidence type="ECO:0000259" key="17">
    <source>
        <dbReference type="PROSITE" id="PS50886"/>
    </source>
</evidence>
<dbReference type="Gene3D" id="3.30.56.10">
    <property type="match status" value="2"/>
</dbReference>
<dbReference type="GO" id="GO:0004826">
    <property type="term" value="F:phenylalanine-tRNA ligase activity"/>
    <property type="evidence" value="ECO:0007669"/>
    <property type="project" value="UniProtKB-EC"/>
</dbReference>
<evidence type="ECO:0000259" key="18">
    <source>
        <dbReference type="PROSITE" id="PS51447"/>
    </source>
</evidence>
<dbReference type="InterPro" id="IPR036690">
    <property type="entry name" value="Fdx_antiC-bd_sf"/>
</dbReference>
<dbReference type="PROSITE" id="PS50886">
    <property type="entry name" value="TRBD"/>
    <property type="match status" value="1"/>
</dbReference>
<dbReference type="SUPFAM" id="SSF54991">
    <property type="entry name" value="Anticodon-binding domain of PheRS"/>
    <property type="match status" value="1"/>
</dbReference>
<dbReference type="Pfam" id="PF03147">
    <property type="entry name" value="FDX-ACB"/>
    <property type="match status" value="1"/>
</dbReference>
<protein>
    <recommendedName>
        <fullName evidence="15">Phenylalanine--tRNA ligase beta subunit</fullName>
        <ecNumber evidence="15">6.1.1.20</ecNumber>
    </recommendedName>
    <alternativeName>
        <fullName evidence="15">Phenylalanyl-tRNA synthetase beta subunit</fullName>
        <shortName evidence="15">PheRS</shortName>
    </alternativeName>
</protein>
<dbReference type="PROSITE" id="PS51447">
    <property type="entry name" value="FDX_ACB"/>
    <property type="match status" value="1"/>
</dbReference>
<dbReference type="RefSeq" id="WP_235225250.1">
    <property type="nucleotide sequence ID" value="NZ_JAKGAQ010000002.1"/>
</dbReference>
<dbReference type="PANTHER" id="PTHR10947">
    <property type="entry name" value="PHENYLALANYL-TRNA SYNTHETASE BETA CHAIN AND LEUCINE-RICH REPEAT-CONTAINING PROTEIN 47"/>
    <property type="match status" value="1"/>
</dbReference>
<feature type="binding site" evidence="15">
    <location>
        <position position="463"/>
    </location>
    <ligand>
        <name>Mg(2+)</name>
        <dbReference type="ChEBI" id="CHEBI:18420"/>
        <note>shared with alpha subunit</note>
    </ligand>
</feature>
<dbReference type="SUPFAM" id="SSF55681">
    <property type="entry name" value="Class II aaRS and biotin synthetases"/>
    <property type="match status" value="1"/>
</dbReference>
<dbReference type="Gene3D" id="3.50.40.10">
    <property type="entry name" value="Phenylalanyl-trna Synthetase, Chain B, domain 3"/>
    <property type="match status" value="1"/>
</dbReference>
<evidence type="ECO:0000259" key="19">
    <source>
        <dbReference type="PROSITE" id="PS51483"/>
    </source>
</evidence>
<dbReference type="InterPro" id="IPR045060">
    <property type="entry name" value="Phe-tRNA-ligase_IIc_bsu"/>
</dbReference>
<reference evidence="20 21" key="1">
    <citation type="submission" date="2022-01" db="EMBL/GenBank/DDBJ databases">
        <title>Octadecabacter sp. nov., isolated from a marine alga.</title>
        <authorList>
            <person name="Jin M.S."/>
            <person name="Kim H.M."/>
            <person name="Han D.M."/>
            <person name="Jung J.J."/>
            <person name="Jeon C.O."/>
        </authorList>
    </citation>
    <scope>NUCLEOTIDE SEQUENCE [LARGE SCALE GENOMIC DNA]</scope>
    <source>
        <strain evidence="20 21">G9-8</strain>
    </source>
</reference>
<dbReference type="Gene3D" id="3.30.930.10">
    <property type="entry name" value="Bira Bifunctional Protein, Domain 2"/>
    <property type="match status" value="1"/>
</dbReference>
<dbReference type="InterPro" id="IPR002547">
    <property type="entry name" value="tRNA-bd_dom"/>
</dbReference>
<evidence type="ECO:0000256" key="6">
    <source>
        <dbReference type="ARBA" id="ARBA00022598"/>
    </source>
</evidence>
<evidence type="ECO:0000256" key="14">
    <source>
        <dbReference type="ARBA" id="ARBA00049255"/>
    </source>
</evidence>
<dbReference type="InterPro" id="IPR012340">
    <property type="entry name" value="NA-bd_OB-fold"/>
</dbReference>
<feature type="domain" description="TRNA-binding" evidence="17">
    <location>
        <begin position="39"/>
        <end position="147"/>
    </location>
</feature>
<keyword evidence="13 15" id="KW-0030">Aminoacyl-tRNA synthetase</keyword>
<dbReference type="InterPro" id="IPR004532">
    <property type="entry name" value="Phe-tRNA-ligase_IIc_bsu_bact"/>
</dbReference>
<gene>
    <name evidence="15 20" type="primary">pheT</name>
    <name evidence="20" type="ORF">L0664_08645</name>
</gene>
<keyword evidence="6 15" id="KW-0436">Ligase</keyword>
<dbReference type="Proteomes" id="UP001200557">
    <property type="component" value="Unassembled WGS sequence"/>
</dbReference>
<dbReference type="CDD" id="cd02796">
    <property type="entry name" value="tRNA_bind_bactPheRS"/>
    <property type="match status" value="1"/>
</dbReference>
<feature type="domain" description="FDX-ACB" evidence="18">
    <location>
        <begin position="705"/>
        <end position="798"/>
    </location>
</feature>
<evidence type="ECO:0000256" key="9">
    <source>
        <dbReference type="ARBA" id="ARBA00022840"/>
    </source>
</evidence>
<keyword evidence="21" id="KW-1185">Reference proteome</keyword>
<dbReference type="SUPFAM" id="SSF50249">
    <property type="entry name" value="Nucleic acid-binding proteins"/>
    <property type="match status" value="1"/>
</dbReference>
<evidence type="ECO:0000313" key="21">
    <source>
        <dbReference type="Proteomes" id="UP001200557"/>
    </source>
</evidence>
<comment type="similarity">
    <text evidence="2 15">Belongs to the phenylalanyl-tRNA synthetase beta subunit family. Type 1 subfamily.</text>
</comment>
<keyword evidence="11 16" id="KW-0694">RNA-binding</keyword>
<keyword evidence="7 15" id="KW-0479">Metal-binding</keyword>
<comment type="catalytic activity">
    <reaction evidence="14 15">
        <text>tRNA(Phe) + L-phenylalanine + ATP = L-phenylalanyl-tRNA(Phe) + AMP + diphosphate + H(+)</text>
        <dbReference type="Rhea" id="RHEA:19413"/>
        <dbReference type="Rhea" id="RHEA-COMP:9668"/>
        <dbReference type="Rhea" id="RHEA-COMP:9699"/>
        <dbReference type="ChEBI" id="CHEBI:15378"/>
        <dbReference type="ChEBI" id="CHEBI:30616"/>
        <dbReference type="ChEBI" id="CHEBI:33019"/>
        <dbReference type="ChEBI" id="CHEBI:58095"/>
        <dbReference type="ChEBI" id="CHEBI:78442"/>
        <dbReference type="ChEBI" id="CHEBI:78531"/>
        <dbReference type="ChEBI" id="CHEBI:456215"/>
        <dbReference type="EC" id="6.1.1.20"/>
    </reaction>
</comment>
<dbReference type="InterPro" id="IPR005147">
    <property type="entry name" value="tRNA_synthase_B5-dom"/>
</dbReference>
<feature type="binding site" evidence="15">
    <location>
        <position position="460"/>
    </location>
    <ligand>
        <name>Mg(2+)</name>
        <dbReference type="ChEBI" id="CHEBI:18420"/>
        <note>shared with alpha subunit</note>
    </ligand>
</feature>
<keyword evidence="12 15" id="KW-0648">Protein biosynthesis</keyword>
<dbReference type="SMART" id="SM00896">
    <property type="entry name" value="FDX-ACB"/>
    <property type="match status" value="1"/>
</dbReference>
<dbReference type="Pfam" id="PF03484">
    <property type="entry name" value="B5"/>
    <property type="match status" value="1"/>
</dbReference>
<comment type="cofactor">
    <cofactor evidence="15">
        <name>Mg(2+)</name>
        <dbReference type="ChEBI" id="CHEBI:18420"/>
    </cofactor>
    <text evidence="15">Binds 2 magnesium ions per tetramer.</text>
</comment>
<dbReference type="Pfam" id="PF03483">
    <property type="entry name" value="B3_4"/>
    <property type="match status" value="1"/>
</dbReference>
<feature type="binding site" evidence="15">
    <location>
        <position position="464"/>
    </location>
    <ligand>
        <name>Mg(2+)</name>
        <dbReference type="ChEBI" id="CHEBI:18420"/>
        <note>shared with alpha subunit</note>
    </ligand>
</feature>
<evidence type="ECO:0000256" key="16">
    <source>
        <dbReference type="PROSITE-ProRule" id="PRU00209"/>
    </source>
</evidence>
<accession>A0ABS9CWG7</accession>
<dbReference type="InterPro" id="IPR041616">
    <property type="entry name" value="PheRS_beta_core"/>
</dbReference>
<keyword evidence="4 15" id="KW-0963">Cytoplasm</keyword>
<dbReference type="EMBL" id="JAKGAQ010000002">
    <property type="protein sequence ID" value="MCF2871132.1"/>
    <property type="molecule type" value="Genomic_DNA"/>
</dbReference>
<dbReference type="InterPro" id="IPR009061">
    <property type="entry name" value="DNA-bd_dom_put_sf"/>
</dbReference>
<organism evidence="20 21">
    <name type="scientific">Octadecabacter dasysiphoniae</name>
    <dbReference type="NCBI Taxonomy" id="2909341"/>
    <lineage>
        <taxon>Bacteria</taxon>
        <taxon>Pseudomonadati</taxon>
        <taxon>Pseudomonadota</taxon>
        <taxon>Alphaproteobacteria</taxon>
        <taxon>Rhodobacterales</taxon>
        <taxon>Roseobacteraceae</taxon>
        <taxon>Octadecabacter</taxon>
    </lineage>
</organism>
<dbReference type="InterPro" id="IPR005121">
    <property type="entry name" value="Fdx_antiC-bd"/>
</dbReference>
<sequence length="799" mass="85030">MKFTLSWLKSHLDTDASVDEIADTLTDLGLEVEGIENPAAKLSDFVIGKVTAAEKHPDADKLRVCTVDAGEGPTQIICGAPNAREGITVVVAKPGTYIPGLDITISVGKIRGIESFGMMASEKELELSDEHNGIIELPAGEIGQSFADYLAQHDPSKVDPVIEIAITPNRPDALGVRGVARDLAARGLGTMKANDIETVPATFPNPVSVTIDDDTLDQAPVFFGRVIKGVKNGPSPAWLQQKLRAIGLRPISFLVDVTNWFTYDLNRPLHVFDADKITGNTLRMHLAKGDETLVGLDEKEYTFPEGATVISDAEGPESIGGVMGGLRTGCTADTVNVFVEAAYFDPIRTAYTGRALKINSDARYRFERGIDPAFTPEGLEHAVRMIVDHAGGEASEVVQAGEIPDTARAYKLDTDRCSSLVGMDIPSDTQRDTLTKLGFVMDGDMANVPSWRPDVQGTADLVEEVARIASLSNLKPVPMPRARAGVPEPVLTPMQNRLRMARRTTAALGYNECVTYSFIDKAAAALFGGGTDVTMLANPISSEMSHMRPALLPGLLQAAARNQARGMANMALFEAGDAFHGGEPGEQHTLVTGILVGKTTPKDVHGASRDVDIYDAKADAEAILSAMGAPAKAQILRGAGDVWHPGRHGMICLGPKKVLGIFGEIHPKILTALDVKGPVVGFVLFPQEIPLPKKVTANRGAASVPDLQAVERDFAFVVDTNIDALTAVNAAAGADKALIEDVRIFDEFIGGSLGEGKKSLAMTVRLQPTDATLKEADIEAVCTKIVEKVSKATGGTLRG</sequence>
<keyword evidence="5 16" id="KW-0820">tRNA-binding</keyword>
<evidence type="ECO:0000256" key="7">
    <source>
        <dbReference type="ARBA" id="ARBA00022723"/>
    </source>
</evidence>
<comment type="subcellular location">
    <subcellularLocation>
        <location evidence="1 15">Cytoplasm</location>
    </subcellularLocation>
</comment>
<dbReference type="InterPro" id="IPR045864">
    <property type="entry name" value="aa-tRNA-synth_II/BPL/LPL"/>
</dbReference>
<dbReference type="EC" id="6.1.1.20" evidence="15"/>
<keyword evidence="8 15" id="KW-0547">Nucleotide-binding</keyword>
<dbReference type="SMART" id="SM00873">
    <property type="entry name" value="B3_4"/>
    <property type="match status" value="1"/>
</dbReference>
<dbReference type="Gene3D" id="2.40.50.140">
    <property type="entry name" value="Nucleic acid-binding proteins"/>
    <property type="match status" value="1"/>
</dbReference>
<comment type="caution">
    <text evidence="20">The sequence shown here is derived from an EMBL/GenBank/DDBJ whole genome shotgun (WGS) entry which is preliminary data.</text>
</comment>
<feature type="domain" description="B5" evidence="19">
    <location>
        <begin position="405"/>
        <end position="476"/>
    </location>
</feature>
<evidence type="ECO:0000313" key="20">
    <source>
        <dbReference type="EMBL" id="MCF2871132.1"/>
    </source>
</evidence>
<evidence type="ECO:0000256" key="12">
    <source>
        <dbReference type="ARBA" id="ARBA00022917"/>
    </source>
</evidence>
<evidence type="ECO:0000256" key="4">
    <source>
        <dbReference type="ARBA" id="ARBA00022490"/>
    </source>
</evidence>
<keyword evidence="10 15" id="KW-0460">Magnesium</keyword>
<dbReference type="PROSITE" id="PS51483">
    <property type="entry name" value="B5"/>
    <property type="match status" value="1"/>
</dbReference>
<comment type="subunit">
    <text evidence="3 15">Tetramer of two alpha and two beta subunits.</text>
</comment>
<evidence type="ECO:0000256" key="13">
    <source>
        <dbReference type="ARBA" id="ARBA00023146"/>
    </source>
</evidence>